<gene>
    <name evidence="1" type="ORF">NA66_1006162</name>
</gene>
<evidence type="ECO:0000313" key="1">
    <source>
        <dbReference type="EMBL" id="PXX35522.1"/>
    </source>
</evidence>
<organism evidence="1 2">
    <name type="scientific">Burkholderia pyrrocinia</name>
    <name type="common">Pseudomonas pyrrocinia</name>
    <dbReference type="NCBI Taxonomy" id="60550"/>
    <lineage>
        <taxon>Bacteria</taxon>
        <taxon>Pseudomonadati</taxon>
        <taxon>Pseudomonadota</taxon>
        <taxon>Betaproteobacteria</taxon>
        <taxon>Burkholderiales</taxon>
        <taxon>Burkholderiaceae</taxon>
        <taxon>Burkholderia</taxon>
        <taxon>Burkholderia cepacia complex</taxon>
    </lineage>
</organism>
<evidence type="ECO:0000313" key="2">
    <source>
        <dbReference type="Proteomes" id="UP000247755"/>
    </source>
</evidence>
<comment type="caution">
    <text evidence="1">The sequence shown here is derived from an EMBL/GenBank/DDBJ whole genome shotgun (WGS) entry which is preliminary data.</text>
</comment>
<sequence length="55" mass="5999">MVQRDGLVVGEFYWVIQAPGALDQRAEWQSAPQPARLAGITAQGELMWNTSLAVA</sequence>
<dbReference type="AlphaFoldDB" id="A0A318IMS3"/>
<reference evidence="1 2" key="1">
    <citation type="submission" date="2018-05" db="EMBL/GenBank/DDBJ databases">
        <title>Comparative genomics of bacterial root endophytes of switchgrass collected from native prairies over two seasons.</title>
        <authorList>
            <person name="Tang Y."/>
        </authorList>
    </citation>
    <scope>NUCLEOTIDE SEQUENCE [LARGE SCALE GENOMIC DNA]</scope>
    <source>
        <strain evidence="1 2">NFIX32</strain>
    </source>
</reference>
<dbReference type="Proteomes" id="UP000247755">
    <property type="component" value="Unassembled WGS sequence"/>
</dbReference>
<protein>
    <submittedName>
        <fullName evidence="1">Uncharacterized protein</fullName>
    </submittedName>
</protein>
<proteinExistence type="predicted"/>
<accession>A0A318IMS3</accession>
<dbReference type="EMBL" id="QJJY01000006">
    <property type="protein sequence ID" value="PXX35522.1"/>
    <property type="molecule type" value="Genomic_DNA"/>
</dbReference>
<name>A0A318IMS3_BURPY</name>